<feature type="non-terminal residue" evidence="13">
    <location>
        <position position="1"/>
    </location>
</feature>
<evidence type="ECO:0000256" key="3">
    <source>
        <dbReference type="ARBA" id="ARBA00022552"/>
    </source>
</evidence>
<dbReference type="SMART" id="SM00733">
    <property type="entry name" value="Mterf"/>
    <property type="match status" value="4"/>
</dbReference>
<name>A0AAW0HVF9_MYOGA</name>
<dbReference type="Gene3D" id="1.25.70.10">
    <property type="entry name" value="Transcription termination factor 3, mitochondrial"/>
    <property type="match status" value="1"/>
</dbReference>
<evidence type="ECO:0000256" key="11">
    <source>
        <dbReference type="ARBA" id="ARBA00078040"/>
    </source>
</evidence>
<keyword evidence="6" id="KW-0809">Transit peptide</keyword>
<comment type="subunit">
    <text evidence="8">Heterodimer with NSUN4; this interaction may be required for NSUN4 recruitment to the mitochondrial large ribosomal subunit.</text>
</comment>
<dbReference type="GO" id="GO:0006390">
    <property type="term" value="P:mitochondrial transcription"/>
    <property type="evidence" value="ECO:0007669"/>
    <property type="project" value="TreeGrafter"/>
</dbReference>
<dbReference type="PANTHER" id="PTHR13068:SF203">
    <property type="entry name" value="TRANSCRIPTION TERMINATION FACTOR 4, MITOCHONDRIAL"/>
    <property type="match status" value="1"/>
</dbReference>
<dbReference type="GO" id="GO:0061668">
    <property type="term" value="P:mitochondrial ribosome assembly"/>
    <property type="evidence" value="ECO:0007669"/>
    <property type="project" value="TreeGrafter"/>
</dbReference>
<protein>
    <recommendedName>
        <fullName evidence="9">Transcription termination factor 4, mitochondrial</fullName>
    </recommendedName>
    <alternativeName>
        <fullName evidence="10">Mitochondrial transcription termination factor 4</fullName>
    </alternativeName>
    <alternativeName>
        <fullName evidence="11">mTERF domain-containing protein 2</fullName>
    </alternativeName>
</protein>
<reference evidence="13 14" key="1">
    <citation type="journal article" date="2023" name="bioRxiv">
        <title>Conserved and derived expression patterns and positive selection on dental genes reveal complex evolutionary context of ever-growing rodent molars.</title>
        <authorList>
            <person name="Calamari Z.T."/>
            <person name="Song A."/>
            <person name="Cohen E."/>
            <person name="Akter M."/>
            <person name="Roy R.D."/>
            <person name="Hallikas O."/>
            <person name="Christensen M.M."/>
            <person name="Li P."/>
            <person name="Marangoni P."/>
            <person name="Jernvall J."/>
            <person name="Klein O.D."/>
        </authorList>
    </citation>
    <scope>NUCLEOTIDE SEQUENCE [LARGE SCALE GENOMIC DNA]</scope>
    <source>
        <strain evidence="13">V071</strain>
    </source>
</reference>
<evidence type="ECO:0000313" key="13">
    <source>
        <dbReference type="EMBL" id="KAK7806094.1"/>
    </source>
</evidence>
<comment type="caution">
    <text evidence="13">The sequence shown here is derived from an EMBL/GenBank/DDBJ whole genome shotgun (WGS) entry which is preliminary data.</text>
</comment>
<evidence type="ECO:0000256" key="2">
    <source>
        <dbReference type="ARBA" id="ARBA00007692"/>
    </source>
</evidence>
<evidence type="ECO:0000256" key="7">
    <source>
        <dbReference type="ARBA" id="ARBA00023128"/>
    </source>
</evidence>
<evidence type="ECO:0000313" key="14">
    <source>
        <dbReference type="Proteomes" id="UP001488838"/>
    </source>
</evidence>
<keyword evidence="4" id="KW-0677">Repeat</keyword>
<dbReference type="Pfam" id="PF02536">
    <property type="entry name" value="mTERF"/>
    <property type="match status" value="1"/>
</dbReference>
<dbReference type="GO" id="GO:0005739">
    <property type="term" value="C:mitochondrion"/>
    <property type="evidence" value="ECO:0007669"/>
    <property type="project" value="UniProtKB-SubCell"/>
</dbReference>
<dbReference type="AlphaFoldDB" id="A0AAW0HVF9"/>
<feature type="compositionally biased region" description="Acidic residues" evidence="12">
    <location>
        <begin position="431"/>
        <end position="454"/>
    </location>
</feature>
<comment type="subcellular location">
    <subcellularLocation>
        <location evidence="1">Mitochondrion</location>
    </subcellularLocation>
</comment>
<keyword evidence="3" id="KW-0698">rRNA processing</keyword>
<feature type="region of interest" description="Disordered" evidence="12">
    <location>
        <begin position="430"/>
        <end position="454"/>
    </location>
</feature>
<dbReference type="EMBL" id="JBBHLL010000314">
    <property type="protein sequence ID" value="KAK7806094.1"/>
    <property type="molecule type" value="Genomic_DNA"/>
</dbReference>
<organism evidence="13 14">
    <name type="scientific">Myodes glareolus</name>
    <name type="common">Bank vole</name>
    <name type="synonym">Clethrionomys glareolus</name>
    <dbReference type="NCBI Taxonomy" id="447135"/>
    <lineage>
        <taxon>Eukaryota</taxon>
        <taxon>Metazoa</taxon>
        <taxon>Chordata</taxon>
        <taxon>Craniata</taxon>
        <taxon>Vertebrata</taxon>
        <taxon>Euteleostomi</taxon>
        <taxon>Mammalia</taxon>
        <taxon>Eutheria</taxon>
        <taxon>Euarchontoglires</taxon>
        <taxon>Glires</taxon>
        <taxon>Rodentia</taxon>
        <taxon>Myomorpha</taxon>
        <taxon>Muroidea</taxon>
        <taxon>Cricetidae</taxon>
        <taxon>Arvicolinae</taxon>
        <taxon>Myodes</taxon>
    </lineage>
</organism>
<dbReference type="GO" id="GO:0006364">
    <property type="term" value="P:rRNA processing"/>
    <property type="evidence" value="ECO:0007669"/>
    <property type="project" value="UniProtKB-KW"/>
</dbReference>
<dbReference type="FunFam" id="1.25.70.10:FF:000011">
    <property type="entry name" value="Mitochondrial transcription termination factor 4"/>
    <property type="match status" value="1"/>
</dbReference>
<dbReference type="InterPro" id="IPR003690">
    <property type="entry name" value="MTERF"/>
</dbReference>
<gene>
    <name evidence="13" type="ORF">U0070_000021</name>
</gene>
<keyword evidence="14" id="KW-1185">Reference proteome</keyword>
<evidence type="ECO:0000256" key="10">
    <source>
        <dbReference type="ARBA" id="ARBA00077581"/>
    </source>
</evidence>
<proteinExistence type="inferred from homology"/>
<comment type="similarity">
    <text evidence="2">Belongs to the mTERF family.</text>
</comment>
<evidence type="ECO:0000256" key="8">
    <source>
        <dbReference type="ARBA" id="ARBA00061975"/>
    </source>
</evidence>
<evidence type="ECO:0000256" key="12">
    <source>
        <dbReference type="SAM" id="MobiDB-lite"/>
    </source>
</evidence>
<keyword evidence="5" id="KW-0694">RNA-binding</keyword>
<dbReference type="GO" id="GO:0003723">
    <property type="term" value="F:RNA binding"/>
    <property type="evidence" value="ECO:0007669"/>
    <property type="project" value="UniProtKB-KW"/>
</dbReference>
<sequence length="454" mass="51482">SPVCTAEGSCLCKRQKPRGLKTWPRNGGTLALRTAADTDWRTDIVGQEGPPLPAIQLRSSLGLHGCSGQAGEIAIGPGFTAAAGGTCRRPCRWLFVITSGLFVAIALPAGGCIDSPVPDWHRLMTLSWTCLARRTPHLRDCKRMSRSLFCKLTTVPSGENLQEFSCVRPKTYVQEPEYRTHLVQCLHEEQKPFVDPKSVELANVISSLQDMGFDQAHINSLLNVQPCVHPQQLLDIISEFLLLGLHPEPLFMVLKKSPQLLKLSPVQMKKRSSYLRKLGLGEGKLKRVLHGCPEVFTMRQRDIDGIVKVLKERCMFTAQQITELLHRCPGVLQADPSELEYKFQYAYFRMGLKHLDIVKNDFLQYSITKIKQRHMYLERLGRYQTPDKKGQTQIPNPLLKDILRVSEAEFLARTARSSAEEFEVFKKLLDREEEESESHASEEEEEDEEEEDEE</sequence>
<dbReference type="InterPro" id="IPR038538">
    <property type="entry name" value="MTERF_sf"/>
</dbReference>
<evidence type="ECO:0000256" key="4">
    <source>
        <dbReference type="ARBA" id="ARBA00022737"/>
    </source>
</evidence>
<dbReference type="PANTHER" id="PTHR13068">
    <property type="entry name" value="CGI-12 PROTEIN-RELATED"/>
    <property type="match status" value="1"/>
</dbReference>
<evidence type="ECO:0000256" key="9">
    <source>
        <dbReference type="ARBA" id="ARBA00074722"/>
    </source>
</evidence>
<keyword evidence="7" id="KW-0496">Mitochondrion</keyword>
<accession>A0AAW0HVF9</accession>
<evidence type="ECO:0000256" key="6">
    <source>
        <dbReference type="ARBA" id="ARBA00022946"/>
    </source>
</evidence>
<evidence type="ECO:0000256" key="5">
    <source>
        <dbReference type="ARBA" id="ARBA00022884"/>
    </source>
</evidence>
<dbReference type="Proteomes" id="UP001488838">
    <property type="component" value="Unassembled WGS sequence"/>
</dbReference>
<evidence type="ECO:0000256" key="1">
    <source>
        <dbReference type="ARBA" id="ARBA00004173"/>
    </source>
</evidence>